<evidence type="ECO:0000313" key="2">
    <source>
        <dbReference type="EMBL" id="CAG5092561.1"/>
    </source>
</evidence>
<gene>
    <name evidence="2" type="primary">txxe 3320</name>
    <name evidence="2" type="ORF">TXXE_18340</name>
</gene>
<dbReference type="EMBL" id="CAJRAY010000095">
    <property type="protein sequence ID" value="CAG5092561.1"/>
    <property type="molecule type" value="Genomic_DNA"/>
</dbReference>
<evidence type="ECO:0000256" key="1">
    <source>
        <dbReference type="SAM" id="Phobius"/>
    </source>
</evidence>
<dbReference type="Proteomes" id="UP000681526">
    <property type="component" value="Unassembled WGS sequence"/>
</dbReference>
<accession>A0ABM8V8U9</accession>
<organism evidence="2 3">
    <name type="scientific">Thermobacillus xylanilyticus</name>
    <dbReference type="NCBI Taxonomy" id="76633"/>
    <lineage>
        <taxon>Bacteria</taxon>
        <taxon>Bacillati</taxon>
        <taxon>Bacillota</taxon>
        <taxon>Bacilli</taxon>
        <taxon>Bacillales</taxon>
        <taxon>Paenibacillaceae</taxon>
        <taxon>Thermobacillus</taxon>
    </lineage>
</organism>
<sequence>MKQLYNLGLLLLLIFILAIFAVRSDSGFRQSFEWATTYVLPWLIFVVAVDYLYRKRK</sequence>
<feature type="transmembrane region" description="Helical" evidence="1">
    <location>
        <begin position="34"/>
        <end position="53"/>
    </location>
</feature>
<protein>
    <submittedName>
        <fullName evidence="2">Uncharacterized protein</fullName>
    </submittedName>
</protein>
<reference evidence="2 3" key="1">
    <citation type="submission" date="2021-04" db="EMBL/GenBank/DDBJ databases">
        <authorList>
            <person name="Rakotoarivonina H."/>
        </authorList>
    </citation>
    <scope>NUCLEOTIDE SEQUENCE [LARGE SCALE GENOMIC DNA]</scope>
    <source>
        <strain evidence="2 3">XE</strain>
    </source>
</reference>
<proteinExistence type="predicted"/>
<dbReference type="RefSeq" id="WP_213486586.1">
    <property type="nucleotide sequence ID" value="NZ_CAJRAY010000095.1"/>
</dbReference>
<comment type="caution">
    <text evidence="2">The sequence shown here is derived from an EMBL/GenBank/DDBJ whole genome shotgun (WGS) entry which is preliminary data.</text>
</comment>
<keyword evidence="1" id="KW-0812">Transmembrane</keyword>
<keyword evidence="3" id="KW-1185">Reference proteome</keyword>
<keyword evidence="1" id="KW-0472">Membrane</keyword>
<keyword evidence="1" id="KW-1133">Transmembrane helix</keyword>
<name>A0ABM8V8U9_THEXY</name>
<evidence type="ECO:0000313" key="3">
    <source>
        <dbReference type="Proteomes" id="UP000681526"/>
    </source>
</evidence>